<sequence length="107" mass="12523">MASYRIPKDMSTELKINKWMYLTDFLLLIGLIPFTMVMSNLVHGNLIWGFYGFMVLVALLLVIRPTSNPKRRIYQAVYYAIMRRKDTYTAIDYSPVEEADETERSDS</sequence>
<evidence type="ECO:0000313" key="3">
    <source>
        <dbReference type="Proteomes" id="UP000321051"/>
    </source>
</evidence>
<accession>A0A510Y7S4</accession>
<comment type="caution">
    <text evidence="2">The sequence shown here is derived from an EMBL/GenBank/DDBJ whole genome shotgun (WGS) entry which is preliminary data.</text>
</comment>
<protein>
    <recommendedName>
        <fullName evidence="4">Conjugal transfer protein</fullName>
    </recommendedName>
</protein>
<evidence type="ECO:0000313" key="2">
    <source>
        <dbReference type="EMBL" id="GEK59430.1"/>
    </source>
</evidence>
<evidence type="ECO:0000256" key="1">
    <source>
        <dbReference type="SAM" id="Phobius"/>
    </source>
</evidence>
<dbReference type="Pfam" id="PF17332">
    <property type="entry name" value="DUF5592"/>
    <property type="match status" value="1"/>
</dbReference>
<feature type="transmembrane region" description="Helical" evidence="1">
    <location>
        <begin position="21"/>
        <end position="39"/>
    </location>
</feature>
<keyword evidence="1" id="KW-0812">Transmembrane</keyword>
<keyword evidence="3" id="KW-1185">Reference proteome</keyword>
<organism evidence="2 3">
    <name type="scientific">Marinococcus halophilus</name>
    <dbReference type="NCBI Taxonomy" id="1371"/>
    <lineage>
        <taxon>Bacteria</taxon>
        <taxon>Bacillati</taxon>
        <taxon>Bacillota</taxon>
        <taxon>Bacilli</taxon>
        <taxon>Bacillales</taxon>
        <taxon>Bacillaceae</taxon>
        <taxon>Marinococcus</taxon>
    </lineage>
</organism>
<name>A0A510Y7S4_MARHA</name>
<dbReference type="RefSeq" id="WP_094908695.1">
    <property type="nucleotide sequence ID" value="NZ_BJUN01000014.1"/>
</dbReference>
<dbReference type="Proteomes" id="UP000321051">
    <property type="component" value="Unassembled WGS sequence"/>
</dbReference>
<dbReference type="InterPro" id="IPR020275">
    <property type="entry name" value="DUF5592"/>
</dbReference>
<proteinExistence type="predicted"/>
<dbReference type="AlphaFoldDB" id="A0A510Y7S4"/>
<keyword evidence="1" id="KW-0472">Membrane</keyword>
<gene>
    <name evidence="2" type="ORF">MHA01_23350</name>
</gene>
<dbReference type="STRING" id="1371.GCA_900166605_01015"/>
<dbReference type="OrthoDB" id="1937188at2"/>
<dbReference type="EMBL" id="BJUN01000014">
    <property type="protein sequence ID" value="GEK59430.1"/>
    <property type="molecule type" value="Genomic_DNA"/>
</dbReference>
<feature type="transmembrane region" description="Helical" evidence="1">
    <location>
        <begin position="45"/>
        <end position="63"/>
    </location>
</feature>
<keyword evidence="1" id="KW-1133">Transmembrane helix</keyword>
<evidence type="ECO:0008006" key="4">
    <source>
        <dbReference type="Google" id="ProtNLM"/>
    </source>
</evidence>
<reference evidence="2 3" key="1">
    <citation type="submission" date="2019-07" db="EMBL/GenBank/DDBJ databases">
        <title>Whole genome shotgun sequence of Marinococcus halophilus NBRC 102359.</title>
        <authorList>
            <person name="Hosoyama A."/>
            <person name="Uohara A."/>
            <person name="Ohji S."/>
            <person name="Ichikawa N."/>
        </authorList>
    </citation>
    <scope>NUCLEOTIDE SEQUENCE [LARGE SCALE GENOMIC DNA]</scope>
    <source>
        <strain evidence="2 3">NBRC 102359</strain>
    </source>
</reference>